<evidence type="ECO:0000256" key="3">
    <source>
        <dbReference type="ARBA" id="ARBA00022692"/>
    </source>
</evidence>
<evidence type="ECO:0000256" key="1">
    <source>
        <dbReference type="ARBA" id="ARBA00004167"/>
    </source>
</evidence>
<reference evidence="6" key="2">
    <citation type="submission" date="2023-02" db="EMBL/GenBank/DDBJ databases">
        <authorList>
            <person name="Concha-Toloza M."/>
            <person name="Lopez-Cantillo M."/>
            <person name="Molina-Mora J."/>
            <person name="Collado L."/>
        </authorList>
    </citation>
    <scope>NUCLEOTIDE SEQUENCE</scope>
    <source>
        <strain evidence="6">FR1p153A2</strain>
    </source>
</reference>
<comment type="caution">
    <text evidence="6">The sequence shown here is derived from an EMBL/GenBank/DDBJ whole genome shotgun (WGS) entry which is preliminary data.</text>
</comment>
<dbReference type="EMBL" id="JAQTJK010000009">
    <property type="protein sequence ID" value="MDK2041772.1"/>
    <property type="molecule type" value="Genomic_DNA"/>
</dbReference>
<dbReference type="InterPro" id="IPR007156">
    <property type="entry name" value="MamQ_LemA"/>
</dbReference>
<dbReference type="SUPFAM" id="SSF140478">
    <property type="entry name" value="LemA-like"/>
    <property type="match status" value="1"/>
</dbReference>
<evidence type="ECO:0000256" key="4">
    <source>
        <dbReference type="ARBA" id="ARBA00022989"/>
    </source>
</evidence>
<evidence type="ECO:0000313" key="6">
    <source>
        <dbReference type="EMBL" id="MDK2041772.1"/>
    </source>
</evidence>
<dbReference type="PANTHER" id="PTHR34478:SF2">
    <property type="entry name" value="MEMBRANE PROTEIN"/>
    <property type="match status" value="1"/>
</dbReference>
<protein>
    <submittedName>
        <fullName evidence="6">LemA family protein</fullName>
    </submittedName>
</protein>
<accession>A0AAW6VGW3</accession>
<dbReference type="GO" id="GO:0016020">
    <property type="term" value="C:membrane"/>
    <property type="evidence" value="ECO:0007669"/>
    <property type="project" value="UniProtKB-SubCell"/>
</dbReference>
<keyword evidence="3" id="KW-0812">Transmembrane</keyword>
<keyword evidence="4" id="KW-1133">Transmembrane helix</keyword>
<evidence type="ECO:0000313" key="7">
    <source>
        <dbReference type="Proteomes" id="UP001237501"/>
    </source>
</evidence>
<dbReference type="Pfam" id="PF04011">
    <property type="entry name" value="LemA"/>
    <property type="match status" value="1"/>
</dbReference>
<name>A0AAW6VGW3_9BACT</name>
<organism evidence="6 7">
    <name type="scientific">Aliarcobacter butzleri</name>
    <dbReference type="NCBI Taxonomy" id="28197"/>
    <lineage>
        <taxon>Bacteria</taxon>
        <taxon>Pseudomonadati</taxon>
        <taxon>Campylobacterota</taxon>
        <taxon>Epsilonproteobacteria</taxon>
        <taxon>Campylobacterales</taxon>
        <taxon>Arcobacteraceae</taxon>
        <taxon>Aliarcobacter</taxon>
    </lineage>
</organism>
<proteinExistence type="inferred from homology"/>
<comment type="subcellular location">
    <subcellularLocation>
        <location evidence="1">Membrane</location>
        <topology evidence="1">Single-pass membrane protein</topology>
    </subcellularLocation>
</comment>
<reference evidence="6" key="1">
    <citation type="journal article" date="2023" name="Antibiotics">
        <title>Genomic Characterization of Antibiotic-Resistant Campylobacterales Isolated from Chilean Poultry Meat.</title>
        <authorList>
            <person name="Concha-Toloza M."/>
            <person name="Lopez-Cantillo M."/>
            <person name="Molina-Mora J.A."/>
            <person name="Collado L."/>
        </authorList>
    </citation>
    <scope>NUCLEOTIDE SEQUENCE</scope>
    <source>
        <strain evidence="6">FR1p153A2</strain>
    </source>
</reference>
<dbReference type="Gene3D" id="1.20.1440.20">
    <property type="entry name" value="LemA-like domain"/>
    <property type="match status" value="1"/>
</dbReference>
<evidence type="ECO:0000256" key="2">
    <source>
        <dbReference type="ARBA" id="ARBA00008854"/>
    </source>
</evidence>
<dbReference type="PANTHER" id="PTHR34478">
    <property type="entry name" value="PROTEIN LEMA"/>
    <property type="match status" value="1"/>
</dbReference>
<comment type="similarity">
    <text evidence="2">Belongs to the LemA family.</text>
</comment>
<dbReference type="RefSeq" id="WP_152060265.1">
    <property type="nucleotide sequence ID" value="NZ_CABVSN010000022.1"/>
</dbReference>
<sequence>MRKISLVLGLILLAIIYLTVTNYNNIPKLDENVKEKWSQVQNQYKRRADLIPNLVETVKAYANHEKNTLVEVTEARSKVSQITLNENTLNNPELLQQFENAQSNLTSALSKLMVVVEKYPELKANENFLSLQSQLEGTENRITVARQDFIEAVKLYNLELRTMPGKFVAAIAHPEAKIKETFSASPTEQDAPKVKF</sequence>
<dbReference type="InterPro" id="IPR023353">
    <property type="entry name" value="LemA-like_dom_sf"/>
</dbReference>
<keyword evidence="5" id="KW-0472">Membrane</keyword>
<gene>
    <name evidence="6" type="ORF">PT517_08275</name>
</gene>
<evidence type="ECO:0000256" key="5">
    <source>
        <dbReference type="ARBA" id="ARBA00023136"/>
    </source>
</evidence>
<dbReference type="AlphaFoldDB" id="A0AAW6VGW3"/>
<dbReference type="Proteomes" id="UP001237501">
    <property type="component" value="Unassembled WGS sequence"/>
</dbReference>